<keyword evidence="3" id="KW-0238">DNA-binding</keyword>
<dbReference type="InterPro" id="IPR005650">
    <property type="entry name" value="BlaI_family"/>
</dbReference>
<dbReference type="Gene3D" id="1.10.10.10">
    <property type="entry name" value="Winged helix-like DNA-binding domain superfamily/Winged helix DNA-binding domain"/>
    <property type="match status" value="1"/>
</dbReference>
<dbReference type="InterPro" id="IPR036390">
    <property type="entry name" value="WH_DNA-bd_sf"/>
</dbReference>
<dbReference type="Pfam" id="PF03965">
    <property type="entry name" value="Penicillinase_R"/>
    <property type="match status" value="1"/>
</dbReference>
<dbReference type="GO" id="GO:0045892">
    <property type="term" value="P:negative regulation of DNA-templated transcription"/>
    <property type="evidence" value="ECO:0007669"/>
    <property type="project" value="InterPro"/>
</dbReference>
<dbReference type="SUPFAM" id="SSF46785">
    <property type="entry name" value="Winged helix' DNA-binding domain"/>
    <property type="match status" value="1"/>
</dbReference>
<evidence type="ECO:0000256" key="3">
    <source>
        <dbReference type="ARBA" id="ARBA00023125"/>
    </source>
</evidence>
<comment type="similarity">
    <text evidence="1">Belongs to the BlaI transcriptional regulatory family.</text>
</comment>
<gene>
    <name evidence="5" type="primary">blaI_1</name>
    <name evidence="5" type="ORF">Poly51_13020</name>
</gene>
<dbReference type="Gene3D" id="1.10.4040.10">
    <property type="entry name" value="Penicillinase repressor domain"/>
    <property type="match status" value="1"/>
</dbReference>
<protein>
    <submittedName>
        <fullName evidence="5">Transcriptional regulator BlaI</fullName>
    </submittedName>
</protein>
<dbReference type="PIRSF" id="PIRSF019455">
    <property type="entry name" value="CopR_AtkY"/>
    <property type="match status" value="1"/>
</dbReference>
<proteinExistence type="inferred from homology"/>
<organism evidence="5 6">
    <name type="scientific">Rubripirellula tenax</name>
    <dbReference type="NCBI Taxonomy" id="2528015"/>
    <lineage>
        <taxon>Bacteria</taxon>
        <taxon>Pseudomonadati</taxon>
        <taxon>Planctomycetota</taxon>
        <taxon>Planctomycetia</taxon>
        <taxon>Pirellulales</taxon>
        <taxon>Pirellulaceae</taxon>
        <taxon>Rubripirellula</taxon>
    </lineage>
</organism>
<keyword evidence="2" id="KW-0805">Transcription regulation</keyword>
<dbReference type="EMBL" id="SJPW01000002">
    <property type="protein sequence ID" value="TWU58523.1"/>
    <property type="molecule type" value="Genomic_DNA"/>
</dbReference>
<name>A0A5C6F9U9_9BACT</name>
<sequence>MARPKTKELTSRELAVMQLFWQDDSATAEDARSFLESSGESLAYVTVANVVRALADKGFLKQINDARPFQYKAIRSFDDVSKGLVGDLVKRLFAGSREAMLVHLIDQRKLTAKEREYLIEVLEKQGGKK</sequence>
<evidence type="ECO:0000256" key="2">
    <source>
        <dbReference type="ARBA" id="ARBA00023015"/>
    </source>
</evidence>
<evidence type="ECO:0000313" key="6">
    <source>
        <dbReference type="Proteomes" id="UP000318288"/>
    </source>
</evidence>
<dbReference type="GO" id="GO:0003677">
    <property type="term" value="F:DNA binding"/>
    <property type="evidence" value="ECO:0007669"/>
    <property type="project" value="UniProtKB-KW"/>
</dbReference>
<comment type="caution">
    <text evidence="5">The sequence shown here is derived from an EMBL/GenBank/DDBJ whole genome shotgun (WGS) entry which is preliminary data.</text>
</comment>
<reference evidence="5 6" key="1">
    <citation type="submission" date="2019-02" db="EMBL/GenBank/DDBJ databases">
        <title>Deep-cultivation of Planctomycetes and their phenomic and genomic characterization uncovers novel biology.</title>
        <authorList>
            <person name="Wiegand S."/>
            <person name="Jogler M."/>
            <person name="Boedeker C."/>
            <person name="Pinto D."/>
            <person name="Vollmers J."/>
            <person name="Rivas-Marin E."/>
            <person name="Kohn T."/>
            <person name="Peeters S.H."/>
            <person name="Heuer A."/>
            <person name="Rast P."/>
            <person name="Oberbeckmann S."/>
            <person name="Bunk B."/>
            <person name="Jeske O."/>
            <person name="Meyerdierks A."/>
            <person name="Storesund J.E."/>
            <person name="Kallscheuer N."/>
            <person name="Luecker S."/>
            <person name="Lage O.M."/>
            <person name="Pohl T."/>
            <person name="Merkel B.J."/>
            <person name="Hornburger P."/>
            <person name="Mueller R.-W."/>
            <person name="Bruemmer F."/>
            <person name="Labrenz M."/>
            <person name="Spormann A.M."/>
            <person name="Op Den Camp H."/>
            <person name="Overmann J."/>
            <person name="Amann R."/>
            <person name="Jetten M.S.M."/>
            <person name="Mascher T."/>
            <person name="Medema M.H."/>
            <person name="Devos D.P."/>
            <person name="Kaster A.-K."/>
            <person name="Ovreas L."/>
            <person name="Rohde M."/>
            <person name="Galperin M.Y."/>
            <person name="Jogler C."/>
        </authorList>
    </citation>
    <scope>NUCLEOTIDE SEQUENCE [LARGE SCALE GENOMIC DNA]</scope>
    <source>
        <strain evidence="5 6">Poly51</strain>
    </source>
</reference>
<accession>A0A5C6F9U9</accession>
<evidence type="ECO:0000313" key="5">
    <source>
        <dbReference type="EMBL" id="TWU58523.1"/>
    </source>
</evidence>
<dbReference type="OrthoDB" id="280196at2"/>
<evidence type="ECO:0000256" key="4">
    <source>
        <dbReference type="ARBA" id="ARBA00023163"/>
    </source>
</evidence>
<keyword evidence="4" id="KW-0804">Transcription</keyword>
<evidence type="ECO:0000256" key="1">
    <source>
        <dbReference type="ARBA" id="ARBA00011046"/>
    </source>
</evidence>
<dbReference type="RefSeq" id="WP_146455485.1">
    <property type="nucleotide sequence ID" value="NZ_SJPW01000002.1"/>
</dbReference>
<keyword evidence="6" id="KW-1185">Reference proteome</keyword>
<dbReference type="Proteomes" id="UP000318288">
    <property type="component" value="Unassembled WGS sequence"/>
</dbReference>
<dbReference type="InterPro" id="IPR036388">
    <property type="entry name" value="WH-like_DNA-bd_sf"/>
</dbReference>
<dbReference type="AlphaFoldDB" id="A0A5C6F9U9"/>